<dbReference type="SMART" id="SM00284">
    <property type="entry name" value="OLF"/>
    <property type="match status" value="1"/>
</dbReference>
<dbReference type="OrthoDB" id="6058931at2759"/>
<keyword evidence="2" id="KW-0964">Secreted</keyword>
<evidence type="ECO:0000313" key="4">
    <source>
        <dbReference type="EMBL" id="CAH1785335.1"/>
    </source>
</evidence>
<keyword evidence="5" id="KW-1185">Reference proteome</keyword>
<accession>A0A8J1UH71</accession>
<dbReference type="InterPro" id="IPR050605">
    <property type="entry name" value="Olfactomedin-like_domain"/>
</dbReference>
<evidence type="ECO:0000256" key="1">
    <source>
        <dbReference type="ARBA" id="ARBA00004613"/>
    </source>
</evidence>
<comment type="caution">
    <text evidence="3">Lacks conserved residue(s) required for the propagation of feature annotation.</text>
</comment>
<dbReference type="AlphaFoldDB" id="A0A8J1UH71"/>
<evidence type="ECO:0000256" key="3">
    <source>
        <dbReference type="PROSITE-ProRule" id="PRU00446"/>
    </source>
</evidence>
<dbReference type="InterPro" id="IPR003112">
    <property type="entry name" value="Olfac-like_dom"/>
</dbReference>
<dbReference type="PANTHER" id="PTHR23192:SF87">
    <property type="entry name" value="AMASSIN-3"/>
    <property type="match status" value="1"/>
</dbReference>
<dbReference type="GO" id="GO:0007165">
    <property type="term" value="P:signal transduction"/>
    <property type="evidence" value="ECO:0007669"/>
    <property type="project" value="TreeGrafter"/>
</dbReference>
<dbReference type="PANTHER" id="PTHR23192">
    <property type="entry name" value="OLFACTOMEDIN-RELATED"/>
    <property type="match status" value="1"/>
</dbReference>
<protein>
    <submittedName>
        <fullName evidence="4">Uncharacterized protein</fullName>
    </submittedName>
</protein>
<reference evidence="4" key="1">
    <citation type="submission" date="2022-03" db="EMBL/GenBank/DDBJ databases">
        <authorList>
            <person name="Martin C."/>
        </authorList>
    </citation>
    <scope>NUCLEOTIDE SEQUENCE</scope>
</reference>
<proteinExistence type="predicted"/>
<dbReference type="Proteomes" id="UP000749559">
    <property type="component" value="Unassembled WGS sequence"/>
</dbReference>
<dbReference type="Pfam" id="PF02191">
    <property type="entry name" value="OLF"/>
    <property type="match status" value="1"/>
</dbReference>
<dbReference type="GO" id="GO:0005615">
    <property type="term" value="C:extracellular space"/>
    <property type="evidence" value="ECO:0007669"/>
    <property type="project" value="TreeGrafter"/>
</dbReference>
<organism evidence="4 5">
    <name type="scientific">Owenia fusiformis</name>
    <name type="common">Polychaete worm</name>
    <dbReference type="NCBI Taxonomy" id="6347"/>
    <lineage>
        <taxon>Eukaryota</taxon>
        <taxon>Metazoa</taxon>
        <taxon>Spiralia</taxon>
        <taxon>Lophotrochozoa</taxon>
        <taxon>Annelida</taxon>
        <taxon>Polychaeta</taxon>
        <taxon>Sedentaria</taxon>
        <taxon>Canalipalpata</taxon>
        <taxon>Sabellida</taxon>
        <taxon>Oweniida</taxon>
        <taxon>Oweniidae</taxon>
        <taxon>Owenia</taxon>
    </lineage>
</organism>
<comment type="caution">
    <text evidence="4">The sequence shown here is derived from an EMBL/GenBank/DDBJ whole genome shotgun (WGS) entry which is preliminary data.</text>
</comment>
<gene>
    <name evidence="4" type="ORF">OFUS_LOCUS11406</name>
</gene>
<evidence type="ECO:0000256" key="2">
    <source>
        <dbReference type="ARBA" id="ARBA00022525"/>
    </source>
</evidence>
<sequence length="240" mass="27413">MKDDRIDVLSPQVWVLDGATSNTLYEYANEDAVDAGNAMVYSLPYTCEGTNNVVYQNALFCNVYNTRYVMKFKLSTQEARLVELPDAGVTPGQDEYSNGGGYMDFSVDENGLWVLFASVADQHEISIGKLDPVAMNISRYYFTDFTRNLAGNAFMSCGAMYVIDSATDVDTYIRYTFDTNNNIQQHLGPNDIPFHHLRHAECDNLYGDITMVEYSNREQKLHVWNCKRMEKYDITFQSNY</sequence>
<evidence type="ECO:0000313" key="5">
    <source>
        <dbReference type="Proteomes" id="UP000749559"/>
    </source>
</evidence>
<name>A0A8J1UH71_OWEFU</name>
<comment type="subcellular location">
    <subcellularLocation>
        <location evidence="1">Secreted</location>
    </subcellularLocation>
</comment>
<dbReference type="PROSITE" id="PS51132">
    <property type="entry name" value="OLF"/>
    <property type="match status" value="1"/>
</dbReference>
<dbReference type="EMBL" id="CAIIXF020000006">
    <property type="protein sequence ID" value="CAH1785335.1"/>
    <property type="molecule type" value="Genomic_DNA"/>
</dbReference>